<protein>
    <submittedName>
        <fullName evidence="2">Uncharacterized protein</fullName>
    </submittedName>
</protein>
<reference evidence="2" key="1">
    <citation type="submission" date="2023-04" db="EMBL/GenBank/DDBJ databases">
        <title>Black Yeasts Isolated from many extreme environments.</title>
        <authorList>
            <person name="Coleine C."/>
            <person name="Stajich J.E."/>
            <person name="Selbmann L."/>
        </authorList>
    </citation>
    <scope>NUCLEOTIDE SEQUENCE</scope>
    <source>
        <strain evidence="2">CCFEE 5312</strain>
    </source>
</reference>
<gene>
    <name evidence="2" type="ORF">LTR09_011941</name>
</gene>
<evidence type="ECO:0000313" key="2">
    <source>
        <dbReference type="EMBL" id="KAK3046593.1"/>
    </source>
</evidence>
<comment type="caution">
    <text evidence="2">The sequence shown here is derived from an EMBL/GenBank/DDBJ whole genome shotgun (WGS) entry which is preliminary data.</text>
</comment>
<evidence type="ECO:0000313" key="3">
    <source>
        <dbReference type="Proteomes" id="UP001271007"/>
    </source>
</evidence>
<dbReference type="Proteomes" id="UP001271007">
    <property type="component" value="Unassembled WGS sequence"/>
</dbReference>
<feature type="compositionally biased region" description="Basic and acidic residues" evidence="1">
    <location>
        <begin position="96"/>
        <end position="110"/>
    </location>
</feature>
<organism evidence="2 3">
    <name type="scientific">Extremus antarcticus</name>
    <dbReference type="NCBI Taxonomy" id="702011"/>
    <lineage>
        <taxon>Eukaryota</taxon>
        <taxon>Fungi</taxon>
        <taxon>Dikarya</taxon>
        <taxon>Ascomycota</taxon>
        <taxon>Pezizomycotina</taxon>
        <taxon>Dothideomycetes</taxon>
        <taxon>Dothideomycetidae</taxon>
        <taxon>Mycosphaerellales</taxon>
        <taxon>Extremaceae</taxon>
        <taxon>Extremus</taxon>
    </lineage>
</organism>
<feature type="compositionally biased region" description="Basic residues" evidence="1">
    <location>
        <begin position="111"/>
        <end position="126"/>
    </location>
</feature>
<keyword evidence="3" id="KW-1185">Reference proteome</keyword>
<evidence type="ECO:0000256" key="1">
    <source>
        <dbReference type="SAM" id="MobiDB-lite"/>
    </source>
</evidence>
<sequence>MSAPTSNTTAAIKATCTDSELLRFACCFLHSEAGVINWEAASAAFNPETKPESFKTMTNKALSRVKKVLKEGGAVDTSSAGTPGGKAKGKGGKRKAAAETERGNEEEAPKAKKVKGGAGKGKKGGKKNGEGFTALNGEEGQDAADGEAPIKDEVEEED</sequence>
<proteinExistence type="predicted"/>
<name>A0AAJ0G7G3_9PEZI</name>
<accession>A0AAJ0G7G3</accession>
<dbReference type="AlphaFoldDB" id="A0AAJ0G7G3"/>
<dbReference type="EMBL" id="JAWDJX010000086">
    <property type="protein sequence ID" value="KAK3046593.1"/>
    <property type="molecule type" value="Genomic_DNA"/>
</dbReference>
<feature type="region of interest" description="Disordered" evidence="1">
    <location>
        <begin position="71"/>
        <end position="158"/>
    </location>
</feature>